<feature type="transmembrane region" description="Helical" evidence="1">
    <location>
        <begin position="86"/>
        <end position="106"/>
    </location>
</feature>
<feature type="transmembrane region" description="Helical" evidence="1">
    <location>
        <begin position="135"/>
        <end position="155"/>
    </location>
</feature>
<gene>
    <name evidence="2" type="ORF">IAKEDICC_00028</name>
</gene>
<name>A0A7G9YWM3_9EURY</name>
<keyword evidence="1" id="KW-0812">Transmembrane</keyword>
<keyword evidence="1" id="KW-1133">Transmembrane helix</keyword>
<feature type="transmembrane region" description="Helical" evidence="1">
    <location>
        <begin position="161"/>
        <end position="180"/>
    </location>
</feature>
<protein>
    <recommendedName>
        <fullName evidence="3">Steroid 5-alpha reductase C-terminal domain-containing protein</fullName>
    </recommendedName>
</protein>
<evidence type="ECO:0000256" key="1">
    <source>
        <dbReference type="SAM" id="Phobius"/>
    </source>
</evidence>
<dbReference type="EMBL" id="MT631509">
    <property type="protein sequence ID" value="QNO52407.1"/>
    <property type="molecule type" value="Genomic_DNA"/>
</dbReference>
<organism evidence="2">
    <name type="scientific">Candidatus Methanophagaceae archaeon ANME-1 ERB6</name>
    <dbReference type="NCBI Taxonomy" id="2759912"/>
    <lineage>
        <taxon>Archaea</taxon>
        <taxon>Methanobacteriati</taxon>
        <taxon>Methanobacteriota</taxon>
        <taxon>Stenosarchaea group</taxon>
        <taxon>Methanomicrobia</taxon>
        <taxon>Candidatus Methanophagales</taxon>
        <taxon>Candidatus Methanophagaceae</taxon>
    </lineage>
</organism>
<dbReference type="Gene3D" id="1.20.120.1630">
    <property type="match status" value="1"/>
</dbReference>
<feature type="transmembrane region" description="Helical" evidence="1">
    <location>
        <begin position="49"/>
        <end position="66"/>
    </location>
</feature>
<sequence length="222" mass="25647">MKMKTIGEEGQEKEGLVKEILNKGDLTAEELKEELRKKDVSFVKSYDRLFTRLFIVLAILWLLPAVARYSGWQFLSFFAQLPRVEFPIVVIVVGVVFFIAAIALEAKVVSMRQRRGGCQDTHESVVIVREGPYKIVMHPGYLAEIVYFSLLPVILSKWLPFTILAVVYIVGWIGMLAYLIRVEDNFNIRKWGDEYRQFMRDVPMINFVKGLWNNLGKRRAGN</sequence>
<evidence type="ECO:0008006" key="3">
    <source>
        <dbReference type="Google" id="ProtNLM"/>
    </source>
</evidence>
<accession>A0A7G9YWM3</accession>
<keyword evidence="1" id="KW-0472">Membrane</keyword>
<dbReference type="AlphaFoldDB" id="A0A7G9YWM3"/>
<reference evidence="2" key="1">
    <citation type="submission" date="2020-06" db="EMBL/GenBank/DDBJ databases">
        <title>Unique genomic features of the anaerobic methanotrophic archaea.</title>
        <authorList>
            <person name="Chadwick G.L."/>
            <person name="Skennerton C.T."/>
            <person name="Laso-Perez R."/>
            <person name="Leu A.O."/>
            <person name="Speth D.R."/>
            <person name="Yu H."/>
            <person name="Morgan-Lang C."/>
            <person name="Hatzenpichler R."/>
            <person name="Goudeau D."/>
            <person name="Malmstrom R."/>
            <person name="Brazelton W.J."/>
            <person name="Woyke T."/>
            <person name="Hallam S.J."/>
            <person name="Tyson G.W."/>
            <person name="Wegener G."/>
            <person name="Boetius A."/>
            <person name="Orphan V."/>
        </authorList>
    </citation>
    <scope>NUCLEOTIDE SEQUENCE</scope>
</reference>
<proteinExistence type="predicted"/>
<evidence type="ECO:0000313" key="2">
    <source>
        <dbReference type="EMBL" id="QNO52407.1"/>
    </source>
</evidence>